<evidence type="ECO:0000256" key="2">
    <source>
        <dbReference type="SAM" id="SignalP"/>
    </source>
</evidence>
<dbReference type="NCBIfam" id="NF037995">
    <property type="entry name" value="TRAP_S1"/>
    <property type="match status" value="1"/>
</dbReference>
<keyword evidence="5" id="KW-1185">Reference proteome</keyword>
<reference evidence="4 5" key="1">
    <citation type="journal article" date="2020" name="Cell Host Microbe">
        <title>Functional and Genomic Variation between Human-Derived Isolates of Lachnospiraceae Reveals Inter- and Intra-Species Diversity.</title>
        <authorList>
            <person name="Sorbara M.T."/>
            <person name="Littmann E.R."/>
            <person name="Fontana E."/>
            <person name="Moody T.U."/>
            <person name="Kohout C.E."/>
            <person name="Gjonbalaj M."/>
            <person name="Eaton V."/>
            <person name="Seok R."/>
            <person name="Leiner I.M."/>
            <person name="Pamer E.G."/>
        </authorList>
    </citation>
    <scope>NUCLEOTIDE SEQUENCE [LARGE SCALE GENOMIC DNA]</scope>
    <source>
        <strain evidence="4 5">MSK.1.17</strain>
    </source>
</reference>
<organism evidence="3 6">
    <name type="scientific">Enterocloster aldenensis</name>
    <dbReference type="NCBI Taxonomy" id="358742"/>
    <lineage>
        <taxon>Bacteria</taxon>
        <taxon>Bacillati</taxon>
        <taxon>Bacillota</taxon>
        <taxon>Clostridia</taxon>
        <taxon>Lachnospirales</taxon>
        <taxon>Lachnospiraceae</taxon>
        <taxon>Enterocloster</taxon>
    </lineage>
</organism>
<dbReference type="PROSITE" id="PS51257">
    <property type="entry name" value="PROKAR_LIPOPROTEIN"/>
    <property type="match status" value="1"/>
</dbReference>
<dbReference type="InterPro" id="IPR038404">
    <property type="entry name" value="TRAP_DctP_sf"/>
</dbReference>
<dbReference type="AlphaFoldDB" id="A0AAW5BP21"/>
<evidence type="ECO:0000313" key="6">
    <source>
        <dbReference type="Proteomes" id="UP001299608"/>
    </source>
</evidence>
<feature type="chain" id="PRO_5043946993" evidence="2">
    <location>
        <begin position="27"/>
        <end position="350"/>
    </location>
</feature>
<dbReference type="Proteomes" id="UP001299608">
    <property type="component" value="Unassembled WGS sequence"/>
</dbReference>
<accession>A0AAW5BP21</accession>
<reference evidence="3" key="3">
    <citation type="submission" date="2022-01" db="EMBL/GenBank/DDBJ databases">
        <title>Collection of gut derived symbiotic bacterial strains cultured from healthy donors.</title>
        <authorList>
            <person name="Lin H."/>
            <person name="Kohout C."/>
            <person name="Waligurski E."/>
            <person name="Pamer E.G."/>
        </authorList>
    </citation>
    <scope>NUCLEOTIDE SEQUENCE</scope>
    <source>
        <strain evidence="3">DFI.6.55</strain>
    </source>
</reference>
<dbReference type="EMBL" id="JAKNGE010000001">
    <property type="protein sequence ID" value="MCG4743800.1"/>
    <property type="molecule type" value="Genomic_DNA"/>
</dbReference>
<name>A0AAW5BP21_9FIRM</name>
<dbReference type="GeneID" id="97204031"/>
<proteinExistence type="predicted"/>
<dbReference type="EMBL" id="JAAITT010000021">
    <property type="protein sequence ID" value="NSJ50094.1"/>
    <property type="molecule type" value="Genomic_DNA"/>
</dbReference>
<feature type="signal peptide" evidence="2">
    <location>
        <begin position="1"/>
        <end position="26"/>
    </location>
</feature>
<dbReference type="GO" id="GO:0030246">
    <property type="term" value="F:carbohydrate binding"/>
    <property type="evidence" value="ECO:0007669"/>
    <property type="project" value="TreeGrafter"/>
</dbReference>
<dbReference type="PANTHER" id="PTHR33376">
    <property type="match status" value="1"/>
</dbReference>
<dbReference type="GO" id="GO:0055085">
    <property type="term" value="P:transmembrane transport"/>
    <property type="evidence" value="ECO:0007669"/>
    <property type="project" value="InterPro"/>
</dbReference>
<evidence type="ECO:0000313" key="3">
    <source>
        <dbReference type="EMBL" id="MCG4743800.1"/>
    </source>
</evidence>
<keyword evidence="1 2" id="KW-0732">Signal</keyword>
<evidence type="ECO:0000313" key="5">
    <source>
        <dbReference type="Proteomes" id="UP000669239"/>
    </source>
</evidence>
<dbReference type="InterPro" id="IPR018389">
    <property type="entry name" value="DctP_fam"/>
</dbReference>
<protein>
    <submittedName>
        <fullName evidence="3">TRAP transporter substrate-binding protein</fullName>
    </submittedName>
</protein>
<reference evidence="4" key="2">
    <citation type="submission" date="2020-02" db="EMBL/GenBank/DDBJ databases">
        <authorList>
            <person name="Littmann E."/>
            <person name="Sorbara M."/>
        </authorList>
    </citation>
    <scope>NUCLEOTIDE SEQUENCE</scope>
    <source>
        <strain evidence="4">MSK.1.17</strain>
    </source>
</reference>
<evidence type="ECO:0000256" key="1">
    <source>
        <dbReference type="ARBA" id="ARBA00022729"/>
    </source>
</evidence>
<dbReference type="RefSeq" id="WP_165642339.1">
    <property type="nucleotide sequence ID" value="NZ_BAABZL010000001.1"/>
</dbReference>
<dbReference type="Gene3D" id="3.40.190.170">
    <property type="entry name" value="Bacterial extracellular solute-binding protein, family 7"/>
    <property type="match status" value="1"/>
</dbReference>
<evidence type="ECO:0000313" key="4">
    <source>
        <dbReference type="EMBL" id="NSJ50094.1"/>
    </source>
</evidence>
<comment type="caution">
    <text evidence="3">The sequence shown here is derived from an EMBL/GenBank/DDBJ whole genome shotgun (WGS) entry which is preliminary data.</text>
</comment>
<sequence length="350" mass="39579">MKRKLALLLAAAMMVMAFTGCSSSPASEDGKPKPELNIIVAHNQTSMENPYTKAAIRFREALEEVSGGRATATLHHGTLGENESELVEKLEMGAVHLTVASPGFMTLLGVKEIDMFSLLYLFDSFDHWEACVDGRFGQDMNRLLAEKTDDRFRIMGYWTSSVRDYYGKKAVTAPGDLKGMTIRTQSTPVVQEFFKSCGAIPTSVAWGELYQALSQGVVDSAENDYTSFRLKEHHKTENGRYISETHHDYTTRLFLTTGQFYNALTEEQRGWFDEACRIATEENRRVTYDMFEESKKKVMEDGAQVTDFADVDIDAFKAIAIPIQDRFAAENHMEDYLAMIRDEGERLQDR</sequence>
<gene>
    <name evidence="4" type="ORF">G5B36_15495</name>
    <name evidence="3" type="ORF">L0N08_00060</name>
</gene>
<dbReference type="Proteomes" id="UP000669239">
    <property type="component" value="Unassembled WGS sequence"/>
</dbReference>
<dbReference type="Pfam" id="PF03480">
    <property type="entry name" value="DctP"/>
    <property type="match status" value="1"/>
</dbReference>
<dbReference type="CDD" id="cd13603">
    <property type="entry name" value="PBP2_TRAP_Siap_TeaA_like"/>
    <property type="match status" value="1"/>
</dbReference>
<dbReference type="PANTHER" id="PTHR33376:SF2">
    <property type="entry name" value="DICARBOXYLATE-BINDING PERIPLASMIC PROTEIN"/>
    <property type="match status" value="1"/>
</dbReference>